<feature type="region of interest" description="Disordered" evidence="1">
    <location>
        <begin position="202"/>
        <end position="227"/>
    </location>
</feature>
<feature type="compositionally biased region" description="Polar residues" evidence="1">
    <location>
        <begin position="58"/>
        <end position="70"/>
    </location>
</feature>
<sequence length="832" mass="89428">MPSLRSSAHQHSQEEGLSIGGGGSVLAPAATITDAFVSDSLASAFSSLDRILLGEWSSAPSTDASQSTGSLDCRASGSRSARFAPPPGQGRAETGESQGIARAELVPREAPALRAAPRRSEQAHDGNPPLTLCRPLAGGRTLDEMRQRSKEMEKRRVAVLKTRCEEGSSLMLEAMTSGQACDSEHEQLLATEPEHTAKRALGNSASQEGVQDGQDEQISMTDSTGQAQQALVHTIDAAGVPVATDPQYGLPTASNPGSEASTPSKKRTYEWAAKRDRRIARRRKEPPMTRRRSQRAEKESHPVNESPVQTDIRNKEIGRSSTAAHQVLQERTSQTSNEPVTSDITSSNDRSSNISGIAEKEKEAAWKCANTQELTDPSFGDEQEGAQEEEQALPLQPIAAKRPSAAERPATRRRGAKAAAPPPLVAKAQLDVGPTATPLPCADASVNAVEDGRIGPLRAATRAEEVLVGEASRGMSETESETSTDESDAPRDRHIGEDYRGASSRARTSEAAKSANIVNGAARIQDDEESETEDEDASRTTEVPPKPTIIGTILLSPPSSQVGKMGRRFLFEPSPSSSRTRAEGAPVNSLTLPDGRENWTTNWRGTDYRKKQKRTRASASGQMAREEGDEGEVRVSTKRRRLPKGGATEKNPTVAARSSRASRGTAPEAISTASSSAPINTKDTVKASKKKGKCPVAPAGLPLFVNQTFLVVGFWGNVARYKRLIIKHGGALYDAQHEQKEKRKVSHIVGCLASEKRASKSDVKGWIEEIVKTLDLDKEQKGAPEAFKGWKKAHKVDFIESAWISDCIANCLSSQELPPTTKHNVDLTVLGD</sequence>
<feature type="region of interest" description="Disordered" evidence="1">
    <location>
        <begin position="458"/>
        <end position="683"/>
    </location>
</feature>
<feature type="compositionally biased region" description="Basic and acidic residues" evidence="1">
    <location>
        <begin position="488"/>
        <end position="500"/>
    </location>
</feature>
<feature type="domain" description="BRCT" evidence="2">
    <location>
        <begin position="699"/>
        <end position="808"/>
    </location>
</feature>
<feature type="compositionally biased region" description="Polar residues" evidence="1">
    <location>
        <begin position="216"/>
        <end position="227"/>
    </location>
</feature>
<dbReference type="InterPro" id="IPR001357">
    <property type="entry name" value="BRCT_dom"/>
</dbReference>
<feature type="compositionally biased region" description="Polar residues" evidence="1">
    <location>
        <begin position="319"/>
        <end position="355"/>
    </location>
</feature>
<feature type="compositionally biased region" description="Polar residues" evidence="1">
    <location>
        <begin position="671"/>
        <end position="682"/>
    </location>
</feature>
<dbReference type="AlphaFoldDB" id="A0A316YMP0"/>
<proteinExistence type="predicted"/>
<dbReference type="Proteomes" id="UP000245768">
    <property type="component" value="Unassembled WGS sequence"/>
</dbReference>
<dbReference type="EMBL" id="KZ819637">
    <property type="protein sequence ID" value="PWN89333.1"/>
    <property type="molecule type" value="Genomic_DNA"/>
</dbReference>
<feature type="compositionally biased region" description="Acidic residues" evidence="1">
    <location>
        <begin position="478"/>
        <end position="487"/>
    </location>
</feature>
<name>A0A316YMP0_9BASI</name>
<feature type="compositionally biased region" description="Polar residues" evidence="1">
    <location>
        <begin position="1"/>
        <end position="10"/>
    </location>
</feature>
<dbReference type="InParanoid" id="A0A316YMP0"/>
<keyword evidence="4" id="KW-1185">Reference proteome</keyword>
<dbReference type="GeneID" id="37039961"/>
<reference evidence="3 4" key="1">
    <citation type="journal article" date="2018" name="Mol. Biol. Evol.">
        <title>Broad Genomic Sampling Reveals a Smut Pathogenic Ancestry of the Fungal Clade Ustilaginomycotina.</title>
        <authorList>
            <person name="Kijpornyongpan T."/>
            <person name="Mondo S.J."/>
            <person name="Barry K."/>
            <person name="Sandor L."/>
            <person name="Lee J."/>
            <person name="Lipzen A."/>
            <person name="Pangilinan J."/>
            <person name="LaButti K."/>
            <person name="Hainaut M."/>
            <person name="Henrissat B."/>
            <person name="Grigoriev I.V."/>
            <person name="Spatafora J.W."/>
            <person name="Aime M.C."/>
        </authorList>
    </citation>
    <scope>NUCLEOTIDE SEQUENCE [LARGE SCALE GENOMIC DNA]</scope>
    <source>
        <strain evidence="3 4">MCA 4198</strain>
    </source>
</reference>
<dbReference type="PROSITE" id="PS50172">
    <property type="entry name" value="BRCT"/>
    <property type="match status" value="1"/>
</dbReference>
<feature type="region of interest" description="Disordered" evidence="1">
    <location>
        <begin position="58"/>
        <end position="139"/>
    </location>
</feature>
<feature type="compositionally biased region" description="Polar residues" evidence="1">
    <location>
        <begin position="252"/>
        <end position="263"/>
    </location>
</feature>
<accession>A0A316YMP0</accession>
<feature type="region of interest" description="Disordered" evidence="1">
    <location>
        <begin position="1"/>
        <end position="24"/>
    </location>
</feature>
<evidence type="ECO:0000313" key="3">
    <source>
        <dbReference type="EMBL" id="PWN89333.1"/>
    </source>
</evidence>
<feature type="compositionally biased region" description="Basic residues" evidence="1">
    <location>
        <begin position="275"/>
        <end position="293"/>
    </location>
</feature>
<evidence type="ECO:0000256" key="1">
    <source>
        <dbReference type="SAM" id="MobiDB-lite"/>
    </source>
</evidence>
<feature type="compositionally biased region" description="Acidic residues" evidence="1">
    <location>
        <begin position="526"/>
        <end position="536"/>
    </location>
</feature>
<feature type="compositionally biased region" description="Acidic residues" evidence="1">
    <location>
        <begin position="379"/>
        <end position="391"/>
    </location>
</feature>
<evidence type="ECO:0000259" key="2">
    <source>
        <dbReference type="PROSITE" id="PS50172"/>
    </source>
</evidence>
<dbReference type="RefSeq" id="XP_025376531.1">
    <property type="nucleotide sequence ID" value="XM_025518045.1"/>
</dbReference>
<organism evidence="3 4">
    <name type="scientific">Acaromyces ingoldii</name>
    <dbReference type="NCBI Taxonomy" id="215250"/>
    <lineage>
        <taxon>Eukaryota</taxon>
        <taxon>Fungi</taxon>
        <taxon>Dikarya</taxon>
        <taxon>Basidiomycota</taxon>
        <taxon>Ustilaginomycotina</taxon>
        <taxon>Exobasidiomycetes</taxon>
        <taxon>Exobasidiales</taxon>
        <taxon>Cryptobasidiaceae</taxon>
        <taxon>Acaromyces</taxon>
    </lineage>
</organism>
<gene>
    <name evidence="3" type="ORF">FA10DRAFT_142151</name>
</gene>
<feature type="region of interest" description="Disordered" evidence="1">
    <location>
        <begin position="246"/>
        <end position="435"/>
    </location>
</feature>
<evidence type="ECO:0000313" key="4">
    <source>
        <dbReference type="Proteomes" id="UP000245768"/>
    </source>
</evidence>
<protein>
    <recommendedName>
        <fullName evidence="2">BRCT domain-containing protein</fullName>
    </recommendedName>
</protein>